<dbReference type="PANTHER" id="PTHR11079">
    <property type="entry name" value="CYTOSINE DEAMINASE FAMILY MEMBER"/>
    <property type="match status" value="1"/>
</dbReference>
<dbReference type="Gene3D" id="3.40.140.10">
    <property type="entry name" value="Cytidine Deaminase, domain 2"/>
    <property type="match status" value="1"/>
</dbReference>
<sequence length="188" mass="21575">MIENILRHTQQSYIKETELRTTEWKGKVKFYIFQKKFKKMLSPFNDEYFMKKALEEAESAYEKGEIPVGVVVVINDKIIARGHNLTETLNDVTAHAEMQAITAAANFLGGKYLQNCTMYITLEPCQMCAGALYWSQISKIVFGAEDSQRGYRKFGVQLHPKTEVKSGIMAEEASSILKRFFIEKRNLN</sequence>
<comment type="similarity">
    <text evidence="1">Belongs to the cytidine and deoxycytidylate deaminase family. ADAT2 subfamily.</text>
</comment>
<comment type="cofactor">
    <cofactor evidence="8">
        <name>Zn(2+)</name>
        <dbReference type="ChEBI" id="CHEBI:29105"/>
    </cofactor>
    <text evidence="8">Binds 1 zinc ion per subunit.</text>
</comment>
<evidence type="ECO:0000259" key="9">
    <source>
        <dbReference type="PROSITE" id="PS51747"/>
    </source>
</evidence>
<dbReference type="EMBL" id="BMIX01000002">
    <property type="protein sequence ID" value="GGG28993.1"/>
    <property type="molecule type" value="Genomic_DNA"/>
</dbReference>
<gene>
    <name evidence="8 10" type="primary">tadA</name>
    <name evidence="10" type="ORF">GCM10011532_10560</name>
</gene>
<keyword evidence="4 8" id="KW-0479">Metal-binding</keyword>
<organism evidence="10 11">
    <name type="scientific">Christiangramia forsetii</name>
    <dbReference type="NCBI Taxonomy" id="411153"/>
    <lineage>
        <taxon>Bacteria</taxon>
        <taxon>Pseudomonadati</taxon>
        <taxon>Bacteroidota</taxon>
        <taxon>Flavobacteriia</taxon>
        <taxon>Flavobacteriales</taxon>
        <taxon>Flavobacteriaceae</taxon>
        <taxon>Christiangramia</taxon>
    </lineage>
</organism>
<evidence type="ECO:0000256" key="5">
    <source>
        <dbReference type="ARBA" id="ARBA00022801"/>
    </source>
</evidence>
<keyword evidence="3 8" id="KW-0819">tRNA processing</keyword>
<evidence type="ECO:0000256" key="7">
    <source>
        <dbReference type="ARBA" id="ARBA00048045"/>
    </source>
</evidence>
<evidence type="ECO:0000256" key="3">
    <source>
        <dbReference type="ARBA" id="ARBA00022694"/>
    </source>
</evidence>
<dbReference type="InterPro" id="IPR002125">
    <property type="entry name" value="CMP_dCMP_dom"/>
</dbReference>
<proteinExistence type="inferred from homology"/>
<dbReference type="CDD" id="cd01285">
    <property type="entry name" value="nucleoside_deaminase"/>
    <property type="match status" value="1"/>
</dbReference>
<dbReference type="PROSITE" id="PS00903">
    <property type="entry name" value="CYT_DCMP_DEAMINASES_1"/>
    <property type="match status" value="1"/>
</dbReference>
<dbReference type="HAMAP" id="MF_00972">
    <property type="entry name" value="tRNA_aden_deaminase"/>
    <property type="match status" value="1"/>
</dbReference>
<comment type="catalytic activity">
    <reaction evidence="7 8">
        <text>adenosine(34) in tRNA + H2O + H(+) = inosine(34) in tRNA + NH4(+)</text>
        <dbReference type="Rhea" id="RHEA:43168"/>
        <dbReference type="Rhea" id="RHEA-COMP:10373"/>
        <dbReference type="Rhea" id="RHEA-COMP:10374"/>
        <dbReference type="ChEBI" id="CHEBI:15377"/>
        <dbReference type="ChEBI" id="CHEBI:15378"/>
        <dbReference type="ChEBI" id="CHEBI:28938"/>
        <dbReference type="ChEBI" id="CHEBI:74411"/>
        <dbReference type="ChEBI" id="CHEBI:82852"/>
        <dbReference type="EC" id="3.5.4.33"/>
    </reaction>
</comment>
<evidence type="ECO:0000256" key="6">
    <source>
        <dbReference type="ARBA" id="ARBA00022833"/>
    </source>
</evidence>
<dbReference type="SUPFAM" id="SSF53927">
    <property type="entry name" value="Cytidine deaminase-like"/>
    <property type="match status" value="1"/>
</dbReference>
<feature type="binding site" evidence="8">
    <location>
        <position position="95"/>
    </location>
    <ligand>
        <name>Zn(2+)</name>
        <dbReference type="ChEBI" id="CHEBI:29105"/>
        <note>catalytic</note>
    </ligand>
</feature>
<dbReference type="PANTHER" id="PTHR11079:SF202">
    <property type="entry name" value="TRNA-SPECIFIC ADENOSINE DEAMINASE"/>
    <property type="match status" value="1"/>
</dbReference>
<evidence type="ECO:0000313" key="10">
    <source>
        <dbReference type="EMBL" id="GGG28993.1"/>
    </source>
</evidence>
<dbReference type="InterPro" id="IPR016192">
    <property type="entry name" value="APOBEC/CMP_deaminase_Zn-bd"/>
</dbReference>
<evidence type="ECO:0000256" key="1">
    <source>
        <dbReference type="ARBA" id="ARBA00010669"/>
    </source>
</evidence>
<comment type="subunit">
    <text evidence="2 8">Homodimer.</text>
</comment>
<evidence type="ECO:0000256" key="8">
    <source>
        <dbReference type="HAMAP-Rule" id="MF_00972"/>
    </source>
</evidence>
<feature type="binding site" evidence="8">
    <location>
        <position position="125"/>
    </location>
    <ligand>
        <name>Zn(2+)</name>
        <dbReference type="ChEBI" id="CHEBI:29105"/>
        <note>catalytic</note>
    </ligand>
</feature>
<protein>
    <recommendedName>
        <fullName evidence="8">tRNA-specific adenosine deaminase</fullName>
        <ecNumber evidence="8">3.5.4.33</ecNumber>
    </recommendedName>
</protein>
<feature type="domain" description="CMP/dCMP-type deaminase" evidence="9">
    <location>
        <begin position="44"/>
        <end position="154"/>
    </location>
</feature>
<accession>A0ABQ1WFS5</accession>
<dbReference type="InterPro" id="IPR028883">
    <property type="entry name" value="tRNA_aden_deaminase"/>
</dbReference>
<keyword evidence="5 8" id="KW-0378">Hydrolase</keyword>
<feature type="active site" description="Proton donor" evidence="8">
    <location>
        <position position="97"/>
    </location>
</feature>
<dbReference type="Pfam" id="PF00383">
    <property type="entry name" value="dCMP_cyt_deam_1"/>
    <property type="match status" value="1"/>
</dbReference>
<dbReference type="PROSITE" id="PS51747">
    <property type="entry name" value="CYT_DCMP_DEAMINASES_2"/>
    <property type="match status" value="1"/>
</dbReference>
<comment type="function">
    <text evidence="8">Catalyzes the deamination of adenosine to inosine at the wobble position 34 of tRNA(Arg2).</text>
</comment>
<evidence type="ECO:0000256" key="4">
    <source>
        <dbReference type="ARBA" id="ARBA00022723"/>
    </source>
</evidence>
<reference evidence="11" key="1">
    <citation type="journal article" date="2019" name="Int. J. Syst. Evol. Microbiol.">
        <title>The Global Catalogue of Microorganisms (GCM) 10K type strain sequencing project: providing services to taxonomists for standard genome sequencing and annotation.</title>
        <authorList>
            <consortium name="The Broad Institute Genomics Platform"/>
            <consortium name="The Broad Institute Genome Sequencing Center for Infectious Disease"/>
            <person name="Wu L."/>
            <person name="Ma J."/>
        </authorList>
    </citation>
    <scope>NUCLEOTIDE SEQUENCE [LARGE SCALE GENOMIC DNA]</scope>
    <source>
        <strain evidence="11">CGMCC 1.15422</strain>
    </source>
</reference>
<name>A0ABQ1WFS5_9FLAO</name>
<dbReference type="InterPro" id="IPR016193">
    <property type="entry name" value="Cytidine_deaminase-like"/>
</dbReference>
<comment type="caution">
    <text evidence="10">The sequence shown here is derived from an EMBL/GenBank/DDBJ whole genome shotgun (WGS) entry which is preliminary data.</text>
</comment>
<feature type="binding site" evidence="8">
    <location>
        <position position="128"/>
    </location>
    <ligand>
        <name>Zn(2+)</name>
        <dbReference type="ChEBI" id="CHEBI:29105"/>
        <note>catalytic</note>
    </ligand>
</feature>
<evidence type="ECO:0000313" key="11">
    <source>
        <dbReference type="Proteomes" id="UP000605733"/>
    </source>
</evidence>
<keyword evidence="11" id="KW-1185">Reference proteome</keyword>
<dbReference type="Proteomes" id="UP000605733">
    <property type="component" value="Unassembled WGS sequence"/>
</dbReference>
<dbReference type="EC" id="3.5.4.33" evidence="8"/>
<evidence type="ECO:0000256" key="2">
    <source>
        <dbReference type="ARBA" id="ARBA00011738"/>
    </source>
</evidence>
<keyword evidence="6 8" id="KW-0862">Zinc</keyword>